<keyword evidence="1 3" id="KW-0820">tRNA-binding</keyword>
<dbReference type="EMBL" id="LN483326">
    <property type="protein sequence ID" value="CDZ98310.1"/>
    <property type="molecule type" value="Genomic_DNA"/>
</dbReference>
<dbReference type="AlphaFoldDB" id="A0A0F7SIU8"/>
<proteinExistence type="predicted"/>
<dbReference type="InterPro" id="IPR002547">
    <property type="entry name" value="tRNA-bd_dom"/>
</dbReference>
<evidence type="ECO:0000259" key="4">
    <source>
        <dbReference type="PROSITE" id="PS50886"/>
    </source>
</evidence>
<sequence>MSAAATSDPQPEVMTVVPPPAKELHPLKEAFLPLNTAPPNQDIRVGIITAAKPTPKALRPAYFLTIDFGPEIGVRNSSTQIVEQNPDIEGLIGTKVCCVINVERLRLGRVYSECLTLGVKSEEGGTVLVRPDPRAKIGSRVF</sequence>
<protein>
    <submittedName>
        <fullName evidence="5">tRNA-binding domain</fullName>
    </submittedName>
</protein>
<keyword evidence="2 3" id="KW-0694">RNA-binding</keyword>
<evidence type="ECO:0000256" key="1">
    <source>
        <dbReference type="ARBA" id="ARBA00022555"/>
    </source>
</evidence>
<accession>A0A0F7SIU8</accession>
<dbReference type="Gene3D" id="2.40.50.140">
    <property type="entry name" value="Nucleic acid-binding proteins"/>
    <property type="match status" value="1"/>
</dbReference>
<dbReference type="SUPFAM" id="SSF50249">
    <property type="entry name" value="Nucleic acid-binding proteins"/>
    <property type="match status" value="1"/>
</dbReference>
<evidence type="ECO:0000256" key="2">
    <source>
        <dbReference type="ARBA" id="ARBA00022884"/>
    </source>
</evidence>
<evidence type="ECO:0000256" key="3">
    <source>
        <dbReference type="PROSITE-ProRule" id="PRU00209"/>
    </source>
</evidence>
<feature type="domain" description="TRNA-binding" evidence="4">
    <location>
        <begin position="37"/>
        <end position="142"/>
    </location>
</feature>
<name>A0A0F7SIU8_PHARH</name>
<dbReference type="InterPro" id="IPR012340">
    <property type="entry name" value="NA-bd_OB-fold"/>
</dbReference>
<dbReference type="GO" id="GO:0000049">
    <property type="term" value="F:tRNA binding"/>
    <property type="evidence" value="ECO:0007669"/>
    <property type="project" value="UniProtKB-UniRule"/>
</dbReference>
<reference evidence="5" key="1">
    <citation type="submission" date="2014-08" db="EMBL/GenBank/DDBJ databases">
        <authorList>
            <person name="Sharma Rahul"/>
            <person name="Thines Marco"/>
        </authorList>
    </citation>
    <scope>NUCLEOTIDE SEQUENCE</scope>
</reference>
<organism evidence="5">
    <name type="scientific">Phaffia rhodozyma</name>
    <name type="common">Yeast</name>
    <name type="synonym">Xanthophyllomyces dendrorhous</name>
    <dbReference type="NCBI Taxonomy" id="264483"/>
    <lineage>
        <taxon>Eukaryota</taxon>
        <taxon>Fungi</taxon>
        <taxon>Dikarya</taxon>
        <taxon>Basidiomycota</taxon>
        <taxon>Agaricomycotina</taxon>
        <taxon>Tremellomycetes</taxon>
        <taxon>Cystofilobasidiales</taxon>
        <taxon>Mrakiaceae</taxon>
        <taxon>Phaffia</taxon>
    </lineage>
</organism>
<evidence type="ECO:0000313" key="5">
    <source>
        <dbReference type="EMBL" id="CDZ98310.1"/>
    </source>
</evidence>
<dbReference type="PROSITE" id="PS50886">
    <property type="entry name" value="TRBD"/>
    <property type="match status" value="1"/>
</dbReference>
<dbReference type="Pfam" id="PF01588">
    <property type="entry name" value="tRNA_bind"/>
    <property type="match status" value="1"/>
</dbReference>